<evidence type="ECO:0000313" key="5">
    <source>
        <dbReference type="EMBL" id="MFC7358397.1"/>
    </source>
</evidence>
<evidence type="ECO:0000256" key="2">
    <source>
        <dbReference type="ARBA" id="ARBA00023125"/>
    </source>
</evidence>
<dbReference type="PROSITE" id="PS50043">
    <property type="entry name" value="HTH_LUXR_2"/>
    <property type="match status" value="1"/>
</dbReference>
<dbReference type="SMART" id="SM00421">
    <property type="entry name" value="HTH_LUXR"/>
    <property type="match status" value="1"/>
</dbReference>
<dbReference type="InterPro" id="IPR000792">
    <property type="entry name" value="Tscrpt_reg_LuxR_C"/>
</dbReference>
<dbReference type="PANTHER" id="PTHR44688">
    <property type="entry name" value="DNA-BINDING TRANSCRIPTIONAL ACTIVATOR DEVR_DOSR"/>
    <property type="match status" value="1"/>
</dbReference>
<gene>
    <name evidence="5" type="ORF">ACFQO1_11915</name>
</gene>
<comment type="caution">
    <text evidence="5">The sequence shown here is derived from an EMBL/GenBank/DDBJ whole genome shotgun (WGS) entry which is preliminary data.</text>
</comment>
<evidence type="ECO:0000256" key="3">
    <source>
        <dbReference type="ARBA" id="ARBA00023163"/>
    </source>
</evidence>
<accession>A0ABW2MXX6</accession>
<organism evidence="5 6">
    <name type="scientific">Jejudonia soesokkakensis</name>
    <dbReference type="NCBI Taxonomy" id="1323432"/>
    <lineage>
        <taxon>Bacteria</taxon>
        <taxon>Pseudomonadati</taxon>
        <taxon>Bacteroidota</taxon>
        <taxon>Flavobacteriia</taxon>
        <taxon>Flavobacteriales</taxon>
        <taxon>Flavobacteriaceae</taxon>
        <taxon>Jejudonia</taxon>
    </lineage>
</organism>
<evidence type="ECO:0000256" key="1">
    <source>
        <dbReference type="ARBA" id="ARBA00023015"/>
    </source>
</evidence>
<dbReference type="SUPFAM" id="SSF46894">
    <property type="entry name" value="C-terminal effector domain of the bipartite response regulators"/>
    <property type="match status" value="1"/>
</dbReference>
<sequence>MNPYYKIKQYVTKAEQESRPLELTETVKLLTCVKEISNEKELIHKIICLVTLISDEEEQVGSLTQRESQIFNLIGCGFTSEDIAGMLTISKSTVGTHRKNIIKKLNLNGSGRLKSVAYKRTQEIIAKSKN</sequence>
<keyword evidence="1" id="KW-0805">Transcription regulation</keyword>
<keyword evidence="2" id="KW-0238">DNA-binding</keyword>
<keyword evidence="3" id="KW-0804">Transcription</keyword>
<dbReference type="Pfam" id="PF00196">
    <property type="entry name" value="GerE"/>
    <property type="match status" value="1"/>
</dbReference>
<dbReference type="EMBL" id="JBHTBN010000006">
    <property type="protein sequence ID" value="MFC7358397.1"/>
    <property type="molecule type" value="Genomic_DNA"/>
</dbReference>
<evidence type="ECO:0000259" key="4">
    <source>
        <dbReference type="PROSITE" id="PS50043"/>
    </source>
</evidence>
<proteinExistence type="predicted"/>
<dbReference type="InterPro" id="IPR016032">
    <property type="entry name" value="Sig_transdc_resp-reg_C-effctor"/>
</dbReference>
<dbReference type="PROSITE" id="PS00622">
    <property type="entry name" value="HTH_LUXR_1"/>
    <property type="match status" value="1"/>
</dbReference>
<keyword evidence="6" id="KW-1185">Reference proteome</keyword>
<dbReference type="InterPro" id="IPR036388">
    <property type="entry name" value="WH-like_DNA-bd_sf"/>
</dbReference>
<reference evidence="6" key="1">
    <citation type="journal article" date="2019" name="Int. J. Syst. Evol. Microbiol.">
        <title>The Global Catalogue of Microorganisms (GCM) 10K type strain sequencing project: providing services to taxonomists for standard genome sequencing and annotation.</title>
        <authorList>
            <consortium name="The Broad Institute Genomics Platform"/>
            <consortium name="The Broad Institute Genome Sequencing Center for Infectious Disease"/>
            <person name="Wu L."/>
            <person name="Ma J."/>
        </authorList>
    </citation>
    <scope>NUCLEOTIDE SEQUENCE [LARGE SCALE GENOMIC DNA]</scope>
    <source>
        <strain evidence="6">CGMCC 1.16306</strain>
    </source>
</reference>
<evidence type="ECO:0000313" key="6">
    <source>
        <dbReference type="Proteomes" id="UP001596415"/>
    </source>
</evidence>
<feature type="domain" description="HTH luxR-type" evidence="4">
    <location>
        <begin position="56"/>
        <end position="130"/>
    </location>
</feature>
<dbReference type="PRINTS" id="PR00038">
    <property type="entry name" value="HTHLUXR"/>
</dbReference>
<name>A0ABW2MXX6_9FLAO</name>
<protein>
    <submittedName>
        <fullName evidence="5">Response regulator transcription factor</fullName>
    </submittedName>
</protein>
<dbReference type="PANTHER" id="PTHR44688:SF16">
    <property type="entry name" value="DNA-BINDING TRANSCRIPTIONAL ACTIVATOR DEVR_DOSR"/>
    <property type="match status" value="1"/>
</dbReference>
<dbReference type="RefSeq" id="WP_380218361.1">
    <property type="nucleotide sequence ID" value="NZ_JBHTBN010000006.1"/>
</dbReference>
<dbReference type="Gene3D" id="1.10.10.10">
    <property type="entry name" value="Winged helix-like DNA-binding domain superfamily/Winged helix DNA-binding domain"/>
    <property type="match status" value="1"/>
</dbReference>
<dbReference type="Proteomes" id="UP001596415">
    <property type="component" value="Unassembled WGS sequence"/>
</dbReference>